<evidence type="ECO:0000313" key="2">
    <source>
        <dbReference type="Proteomes" id="UP001165269"/>
    </source>
</evidence>
<evidence type="ECO:0000313" key="1">
    <source>
        <dbReference type="EMBL" id="MCI3276787.1"/>
    </source>
</evidence>
<dbReference type="EMBL" id="JALDAY010000013">
    <property type="protein sequence ID" value="MCI3276787.1"/>
    <property type="molecule type" value="Genomic_DNA"/>
</dbReference>
<evidence type="ECO:0008006" key="3">
    <source>
        <dbReference type="Google" id="ProtNLM"/>
    </source>
</evidence>
<proteinExistence type="predicted"/>
<organism evidence="1 2">
    <name type="scientific">Streptomyces cylindrosporus</name>
    <dbReference type="NCBI Taxonomy" id="2927583"/>
    <lineage>
        <taxon>Bacteria</taxon>
        <taxon>Bacillati</taxon>
        <taxon>Actinomycetota</taxon>
        <taxon>Actinomycetes</taxon>
        <taxon>Kitasatosporales</taxon>
        <taxon>Streptomycetaceae</taxon>
        <taxon>Streptomyces</taxon>
    </lineage>
</organism>
<keyword evidence="2" id="KW-1185">Reference proteome</keyword>
<dbReference type="RefSeq" id="WP_242773753.1">
    <property type="nucleotide sequence ID" value="NZ_JALDAY010000013.1"/>
</dbReference>
<protein>
    <recommendedName>
        <fullName evidence="3">DUF3329 domain-containing protein</fullName>
    </recommendedName>
</protein>
<name>A0ABS9YHT2_9ACTN</name>
<comment type="caution">
    <text evidence="1">The sequence shown here is derived from an EMBL/GenBank/DDBJ whole genome shotgun (WGS) entry which is preliminary data.</text>
</comment>
<sequence>MRSHLQWMHGRGERVVVRRNHTYAAEVLVKFLVLVGLLCMPVLVFHWGAWIPFAGAGVYLLWELHHVHSALGELAGLWNEQQQQRQQQEPVRDKAIR</sequence>
<gene>
    <name evidence="1" type="ORF">MQP27_37520</name>
</gene>
<accession>A0ABS9YHT2</accession>
<dbReference type="Proteomes" id="UP001165269">
    <property type="component" value="Unassembled WGS sequence"/>
</dbReference>
<reference evidence="1" key="1">
    <citation type="submission" date="2022-03" db="EMBL/GenBank/DDBJ databases">
        <title>Streptomyces 7R015 and 7R016 isolated from Barleria lupulina in Thailand.</title>
        <authorList>
            <person name="Kanchanasin P."/>
            <person name="Phongsopitanun W."/>
            <person name="Tanasupawat S."/>
        </authorList>
    </citation>
    <scope>NUCLEOTIDE SEQUENCE</scope>
    <source>
        <strain evidence="1">7R015</strain>
    </source>
</reference>